<evidence type="ECO:0000313" key="1">
    <source>
        <dbReference type="EMBL" id="KRX30628.1"/>
    </source>
</evidence>
<dbReference type="Proteomes" id="UP000055048">
    <property type="component" value="Unassembled WGS sequence"/>
</dbReference>
<dbReference type="AlphaFoldDB" id="A0A0V0SUY4"/>
<comment type="caution">
    <text evidence="1">The sequence shown here is derived from an EMBL/GenBank/DDBJ whole genome shotgun (WGS) entry which is preliminary data.</text>
</comment>
<name>A0A0V0SUY4_9BILA</name>
<protein>
    <submittedName>
        <fullName evidence="1">Uncharacterized protein</fullName>
    </submittedName>
</protein>
<keyword evidence="2" id="KW-1185">Reference proteome</keyword>
<sequence>MQKTFPISKFNHPGAVSREFQMGCFPVYYDRRMQTLDAIYSTTIYNKTKTKFLKKAYFRKSQKQQRL</sequence>
<dbReference type="OrthoDB" id="10368840at2759"/>
<gene>
    <name evidence="1" type="ORF">T05_9840</name>
</gene>
<accession>A0A0V0SUY4</accession>
<evidence type="ECO:0000313" key="2">
    <source>
        <dbReference type="Proteomes" id="UP000055048"/>
    </source>
</evidence>
<proteinExistence type="predicted"/>
<reference evidence="1 2" key="1">
    <citation type="submission" date="2015-01" db="EMBL/GenBank/DDBJ databases">
        <title>Evolution of Trichinella species and genotypes.</title>
        <authorList>
            <person name="Korhonen P.K."/>
            <person name="Edoardo P."/>
            <person name="Giuseppe L.R."/>
            <person name="Gasser R.B."/>
        </authorList>
    </citation>
    <scope>NUCLEOTIDE SEQUENCE [LARGE SCALE GENOMIC DNA]</scope>
    <source>
        <strain evidence="1">ISS417</strain>
    </source>
</reference>
<dbReference type="EMBL" id="JYDJ01002327">
    <property type="protein sequence ID" value="KRX30628.1"/>
    <property type="molecule type" value="Genomic_DNA"/>
</dbReference>
<organism evidence="1 2">
    <name type="scientific">Trichinella murrelli</name>
    <dbReference type="NCBI Taxonomy" id="144512"/>
    <lineage>
        <taxon>Eukaryota</taxon>
        <taxon>Metazoa</taxon>
        <taxon>Ecdysozoa</taxon>
        <taxon>Nematoda</taxon>
        <taxon>Enoplea</taxon>
        <taxon>Dorylaimia</taxon>
        <taxon>Trichinellida</taxon>
        <taxon>Trichinellidae</taxon>
        <taxon>Trichinella</taxon>
    </lineage>
</organism>